<dbReference type="InterPro" id="IPR005151">
    <property type="entry name" value="Tail-specific_protease"/>
</dbReference>
<gene>
    <name evidence="2" type="ORF">SAMN04488514_107154</name>
</gene>
<proteinExistence type="predicted"/>
<name>A0A1G9S826_9FLAO</name>
<evidence type="ECO:0000259" key="1">
    <source>
        <dbReference type="SMART" id="SM00245"/>
    </source>
</evidence>
<dbReference type="Proteomes" id="UP000199440">
    <property type="component" value="Unassembled WGS sequence"/>
</dbReference>
<dbReference type="PANTHER" id="PTHR32060:SF22">
    <property type="entry name" value="CARBOXYL-TERMINAL-PROCESSING PEPTIDASE 3, CHLOROPLASTIC"/>
    <property type="match status" value="1"/>
</dbReference>
<dbReference type="GO" id="GO:0008236">
    <property type="term" value="F:serine-type peptidase activity"/>
    <property type="evidence" value="ECO:0007669"/>
    <property type="project" value="InterPro"/>
</dbReference>
<dbReference type="GO" id="GO:0004175">
    <property type="term" value="F:endopeptidase activity"/>
    <property type="evidence" value="ECO:0007669"/>
    <property type="project" value="TreeGrafter"/>
</dbReference>
<dbReference type="RefSeq" id="WP_089890945.1">
    <property type="nucleotide sequence ID" value="NZ_FNGV01000007.1"/>
</dbReference>
<dbReference type="PANTHER" id="PTHR32060">
    <property type="entry name" value="TAIL-SPECIFIC PROTEASE"/>
    <property type="match status" value="1"/>
</dbReference>
<dbReference type="InterPro" id="IPR029045">
    <property type="entry name" value="ClpP/crotonase-like_dom_sf"/>
</dbReference>
<reference evidence="2 3" key="1">
    <citation type="submission" date="2016-10" db="EMBL/GenBank/DDBJ databases">
        <authorList>
            <person name="de Groot N.N."/>
        </authorList>
    </citation>
    <scope>NUCLEOTIDE SEQUENCE [LARGE SCALE GENOMIC DNA]</scope>
    <source>
        <strain evidence="2 3">DSM 19886</strain>
    </source>
</reference>
<evidence type="ECO:0000313" key="3">
    <source>
        <dbReference type="Proteomes" id="UP000199440"/>
    </source>
</evidence>
<sequence length="487" mass="55690">MKKILYLGTFLLSAALGAQKLPILNPNELQNDFHFFRTALEEAHPGLYRYTSKAQMDTHFKSIQNSLKTPLSEQEFYKKLLPLISEIGCGHTKLLPPKIDTYNYYYNTQTLFPLQLFFEGDTAYAVSSYGKEMPFKPNTQILAINGEGMKKIVEKLKKTLFSDGRNTTFKYYEINKFFNGLYGNIITNVENPPNRFIVDYLEDEIEKTVTLNPVTLEEIKAKQQNENPETPFQLEITEDHKTAVMTIISFWPDDKSNFKNFLKSSFTEIRANEVENLILDLRNNEGGKDAYGALLLSYLVDKSFSYYDRLEAVTDKKFSFHEHARLPKFYGLMRGMLSKNDNGKYLWKKNKNLKIQKPQNNPFLGKVIVLINGGSFSVTSEFAAVAHHLKRAVFIGEETGGGYHGNNSGAFAIVKLPNSKIDLGIPLLAYYTAVGDYAFKDQGVIPDYEVRPTIEGKLFKKDEVMERAMEILKENTESRQLVFKTDL</sequence>
<feature type="domain" description="Tail specific protease" evidence="1">
    <location>
        <begin position="194"/>
        <end position="451"/>
    </location>
</feature>
<dbReference type="Gene3D" id="3.90.226.10">
    <property type="entry name" value="2-enoyl-CoA Hydratase, Chain A, domain 1"/>
    <property type="match status" value="1"/>
</dbReference>
<keyword evidence="3" id="KW-1185">Reference proteome</keyword>
<dbReference type="SMART" id="SM00245">
    <property type="entry name" value="TSPc"/>
    <property type="match status" value="1"/>
</dbReference>
<accession>A0A1G9S826</accession>
<protein>
    <submittedName>
        <fullName evidence="2">Peptidase family S41</fullName>
    </submittedName>
</protein>
<evidence type="ECO:0000313" key="2">
    <source>
        <dbReference type="EMBL" id="SDM31604.1"/>
    </source>
</evidence>
<dbReference type="GO" id="GO:0006508">
    <property type="term" value="P:proteolysis"/>
    <property type="evidence" value="ECO:0007669"/>
    <property type="project" value="InterPro"/>
</dbReference>
<dbReference type="Pfam" id="PF03572">
    <property type="entry name" value="Peptidase_S41"/>
    <property type="match status" value="1"/>
</dbReference>
<dbReference type="SUPFAM" id="SSF52096">
    <property type="entry name" value="ClpP/crotonase"/>
    <property type="match status" value="1"/>
</dbReference>
<dbReference type="OrthoDB" id="5480566at2"/>
<dbReference type="AlphaFoldDB" id="A0A1G9S826"/>
<dbReference type="EMBL" id="FNGV01000007">
    <property type="protein sequence ID" value="SDM31604.1"/>
    <property type="molecule type" value="Genomic_DNA"/>
</dbReference>
<dbReference type="STRING" id="192904.SAMN04488514_107154"/>
<organism evidence="2 3">
    <name type="scientific">Kriegella aquimaris</name>
    <dbReference type="NCBI Taxonomy" id="192904"/>
    <lineage>
        <taxon>Bacteria</taxon>
        <taxon>Pseudomonadati</taxon>
        <taxon>Bacteroidota</taxon>
        <taxon>Flavobacteriia</taxon>
        <taxon>Flavobacteriales</taxon>
        <taxon>Flavobacteriaceae</taxon>
        <taxon>Kriegella</taxon>
    </lineage>
</organism>